<dbReference type="Proteomes" id="UP000284403">
    <property type="component" value="Unassembled WGS sequence"/>
</dbReference>
<name>A0A3R7LI15_9TRYP</name>
<dbReference type="RefSeq" id="XP_029232875.1">
    <property type="nucleotide sequence ID" value="XM_029367002.1"/>
</dbReference>
<evidence type="ECO:0000313" key="2">
    <source>
        <dbReference type="EMBL" id="RNF27669.1"/>
    </source>
</evidence>
<evidence type="ECO:0000313" key="3">
    <source>
        <dbReference type="Proteomes" id="UP000284403"/>
    </source>
</evidence>
<protein>
    <submittedName>
        <fullName evidence="2">Putative replication factor A, 51kDa subunit</fullName>
    </submittedName>
</protein>
<dbReference type="Gene3D" id="1.25.40.280">
    <property type="entry name" value="alix/aip1 like domains"/>
    <property type="match status" value="1"/>
</dbReference>
<dbReference type="InterPro" id="IPR038499">
    <property type="entry name" value="BRO1_sf"/>
</dbReference>
<dbReference type="OrthoDB" id="2141925at2759"/>
<reference evidence="2 3" key="1">
    <citation type="journal article" date="2018" name="BMC Genomics">
        <title>Genomic comparison of Trypanosoma conorhini and Trypanosoma rangeli to Trypanosoma cruzi strains of high and low virulence.</title>
        <authorList>
            <person name="Bradwell K.R."/>
            <person name="Koparde V.N."/>
            <person name="Matveyev A.V."/>
            <person name="Serrano M.G."/>
            <person name="Alves J.M."/>
            <person name="Parikh H."/>
            <person name="Huang B."/>
            <person name="Lee V."/>
            <person name="Espinosa-Alvarez O."/>
            <person name="Ortiz P.A."/>
            <person name="Costa-Martins A.G."/>
            <person name="Teixeira M.M."/>
            <person name="Buck G.A."/>
        </authorList>
    </citation>
    <scope>NUCLEOTIDE SEQUENCE [LARGE SCALE GENOMIC DNA]</scope>
    <source>
        <strain evidence="2 3">025E</strain>
    </source>
</reference>
<evidence type="ECO:0000256" key="1">
    <source>
        <dbReference type="SAM" id="MobiDB-lite"/>
    </source>
</evidence>
<organism evidence="2 3">
    <name type="scientific">Trypanosoma conorhini</name>
    <dbReference type="NCBI Taxonomy" id="83891"/>
    <lineage>
        <taxon>Eukaryota</taxon>
        <taxon>Discoba</taxon>
        <taxon>Euglenozoa</taxon>
        <taxon>Kinetoplastea</taxon>
        <taxon>Metakinetoplastina</taxon>
        <taxon>Trypanosomatida</taxon>
        <taxon>Trypanosomatidae</taxon>
        <taxon>Trypanosoma</taxon>
    </lineage>
</organism>
<proteinExistence type="predicted"/>
<gene>
    <name evidence="2" type="ORF">Tco025E_00053</name>
</gene>
<comment type="caution">
    <text evidence="2">The sequence shown here is derived from an EMBL/GenBank/DDBJ whole genome shotgun (WGS) entry which is preliminary data.</text>
</comment>
<dbReference type="EMBL" id="MKKU01000001">
    <property type="protein sequence ID" value="RNF27669.1"/>
    <property type="molecule type" value="Genomic_DNA"/>
</dbReference>
<dbReference type="AlphaFoldDB" id="A0A3R7LI15"/>
<feature type="region of interest" description="Disordered" evidence="1">
    <location>
        <begin position="149"/>
        <end position="174"/>
    </location>
</feature>
<keyword evidence="3" id="KW-1185">Reference proteome</keyword>
<feature type="compositionally biased region" description="Polar residues" evidence="1">
    <location>
        <begin position="155"/>
        <end position="167"/>
    </location>
</feature>
<dbReference type="GeneID" id="40313664"/>
<sequence length="174" mass="19410">MVARLSHQVLRLYQEALEIAQKRISSSRNEFLDILAFVQLKANVFEALTFSHAASAVFDSTPGEGLWFVSQAEIYAKVVANHRDQARMKKKSIPFRGDDLIQNCCDIVRKNFERVTRINSLVHRVKPADGPLPLPPAYELAQMKQVQLPAKFPHQVTQPPASLTSADGGNKASD</sequence>
<accession>A0A3R7LI15</accession>